<evidence type="ECO:0008006" key="3">
    <source>
        <dbReference type="Google" id="ProtNLM"/>
    </source>
</evidence>
<reference evidence="2" key="1">
    <citation type="submission" date="2018-05" db="EMBL/GenBank/DDBJ databases">
        <authorList>
            <person name="Lanie J.A."/>
            <person name="Ng W.-L."/>
            <person name="Kazmierczak K.M."/>
            <person name="Andrzejewski T.M."/>
            <person name="Davidsen T.M."/>
            <person name="Wayne K.J."/>
            <person name="Tettelin H."/>
            <person name="Glass J.I."/>
            <person name="Rusch D."/>
            <person name="Podicherti R."/>
            <person name="Tsui H.-C.T."/>
            <person name="Winkler M.E."/>
        </authorList>
    </citation>
    <scope>NUCLEOTIDE SEQUENCE</scope>
</reference>
<organism evidence="2">
    <name type="scientific">marine metagenome</name>
    <dbReference type="NCBI Taxonomy" id="408172"/>
    <lineage>
        <taxon>unclassified sequences</taxon>
        <taxon>metagenomes</taxon>
        <taxon>ecological metagenomes</taxon>
    </lineage>
</organism>
<name>A0A383DBH0_9ZZZZ</name>
<evidence type="ECO:0000256" key="1">
    <source>
        <dbReference type="SAM" id="Phobius"/>
    </source>
</evidence>
<keyword evidence="1" id="KW-0472">Membrane</keyword>
<dbReference type="AlphaFoldDB" id="A0A383DBH0"/>
<protein>
    <recommendedName>
        <fullName evidence="3">Glycosyltransferase</fullName>
    </recommendedName>
</protein>
<keyword evidence="1" id="KW-1133">Transmembrane helix</keyword>
<sequence length="110" mass="12940">KYGISKYGGNRLLHGFFDLITILFFNRYIQRPLHLFGFFGLFCIITFLVIEIYVIGLKIFIGHSFYTHMALMLFGAMLFILGLWFFSIGIIAEMITRKDHNQESRIKHII</sequence>
<gene>
    <name evidence="2" type="ORF">METZ01_LOCUS494527</name>
</gene>
<keyword evidence="1" id="KW-0812">Transmembrane</keyword>
<dbReference type="EMBL" id="UINC01215803">
    <property type="protein sequence ID" value="SVE41673.1"/>
    <property type="molecule type" value="Genomic_DNA"/>
</dbReference>
<feature type="transmembrane region" description="Helical" evidence="1">
    <location>
        <begin position="35"/>
        <end position="57"/>
    </location>
</feature>
<evidence type="ECO:0000313" key="2">
    <source>
        <dbReference type="EMBL" id="SVE41673.1"/>
    </source>
</evidence>
<proteinExistence type="predicted"/>
<feature type="transmembrane region" description="Helical" evidence="1">
    <location>
        <begin position="69"/>
        <end position="92"/>
    </location>
</feature>
<feature type="non-terminal residue" evidence="2">
    <location>
        <position position="1"/>
    </location>
</feature>
<accession>A0A383DBH0</accession>